<dbReference type="EMBL" id="JAPQKI010000004">
    <property type="protein sequence ID" value="KAJ5102941.1"/>
    <property type="molecule type" value="Genomic_DNA"/>
</dbReference>
<keyword evidence="3" id="KW-1185">Reference proteome</keyword>
<comment type="caution">
    <text evidence="2">The sequence shown here is derived from an EMBL/GenBank/DDBJ whole genome shotgun (WGS) entry which is preliminary data.</text>
</comment>
<name>A0A9W9FMJ0_9EURO</name>
<gene>
    <name evidence="2" type="ORF">N7532_003470</name>
</gene>
<dbReference type="GeneID" id="81354943"/>
<dbReference type="OrthoDB" id="1668230at2759"/>
<reference evidence="2" key="2">
    <citation type="journal article" date="2023" name="IMA Fungus">
        <title>Comparative genomic study of the Penicillium genus elucidates a diverse pangenome and 15 lateral gene transfer events.</title>
        <authorList>
            <person name="Petersen C."/>
            <person name="Sorensen T."/>
            <person name="Nielsen M.R."/>
            <person name="Sondergaard T.E."/>
            <person name="Sorensen J.L."/>
            <person name="Fitzpatrick D.A."/>
            <person name="Frisvad J.C."/>
            <person name="Nielsen K.L."/>
        </authorList>
    </citation>
    <scope>NUCLEOTIDE SEQUENCE</scope>
    <source>
        <strain evidence="2">IBT 30761</strain>
    </source>
</reference>
<organism evidence="2 3">
    <name type="scientific">Penicillium argentinense</name>
    <dbReference type="NCBI Taxonomy" id="1131581"/>
    <lineage>
        <taxon>Eukaryota</taxon>
        <taxon>Fungi</taxon>
        <taxon>Dikarya</taxon>
        <taxon>Ascomycota</taxon>
        <taxon>Pezizomycotina</taxon>
        <taxon>Eurotiomycetes</taxon>
        <taxon>Eurotiomycetidae</taxon>
        <taxon>Eurotiales</taxon>
        <taxon>Aspergillaceae</taxon>
        <taxon>Penicillium</taxon>
    </lineage>
</organism>
<protein>
    <submittedName>
        <fullName evidence="2">Uncharacterized protein</fullName>
    </submittedName>
</protein>
<proteinExistence type="predicted"/>
<dbReference type="Proteomes" id="UP001149074">
    <property type="component" value="Unassembled WGS sequence"/>
</dbReference>
<evidence type="ECO:0000256" key="1">
    <source>
        <dbReference type="SAM" id="MobiDB-lite"/>
    </source>
</evidence>
<evidence type="ECO:0000313" key="3">
    <source>
        <dbReference type="Proteomes" id="UP001149074"/>
    </source>
</evidence>
<dbReference type="RefSeq" id="XP_056476321.1">
    <property type="nucleotide sequence ID" value="XM_056615964.1"/>
</dbReference>
<sequence length="64" mass="7195">MVQHLVSIDTPNNQCAESEELSPDLETEKSGRCVIEGILSDDQLKRLANRYNMDADADLRFSVL</sequence>
<feature type="region of interest" description="Disordered" evidence="1">
    <location>
        <begin position="1"/>
        <end position="28"/>
    </location>
</feature>
<reference evidence="2" key="1">
    <citation type="submission" date="2022-11" db="EMBL/GenBank/DDBJ databases">
        <authorList>
            <person name="Petersen C."/>
        </authorList>
    </citation>
    <scope>NUCLEOTIDE SEQUENCE</scope>
    <source>
        <strain evidence="2">IBT 30761</strain>
    </source>
</reference>
<dbReference type="AlphaFoldDB" id="A0A9W9FMJ0"/>
<evidence type="ECO:0000313" key="2">
    <source>
        <dbReference type="EMBL" id="KAJ5102941.1"/>
    </source>
</evidence>
<accession>A0A9W9FMJ0</accession>